<organism evidence="1 2">
    <name type="scientific">Rhodocytophaga aerolata</name>
    <dbReference type="NCBI Taxonomy" id="455078"/>
    <lineage>
        <taxon>Bacteria</taxon>
        <taxon>Pseudomonadati</taxon>
        <taxon>Bacteroidota</taxon>
        <taxon>Cytophagia</taxon>
        <taxon>Cytophagales</taxon>
        <taxon>Rhodocytophagaceae</taxon>
        <taxon>Rhodocytophaga</taxon>
    </lineage>
</organism>
<gene>
    <name evidence="1" type="ORF">Q0590_13180</name>
</gene>
<evidence type="ECO:0000313" key="2">
    <source>
        <dbReference type="Proteomes" id="UP001168528"/>
    </source>
</evidence>
<accession>A0ABT8R547</accession>
<dbReference type="RefSeq" id="WP_302038017.1">
    <property type="nucleotide sequence ID" value="NZ_JAUKPO010000006.1"/>
</dbReference>
<sequence length="43" mass="4702">MNKNTTNPLGGKKYASILLNADVGFAGKKVLVDRLSREIIELL</sequence>
<name>A0ABT8R547_9BACT</name>
<evidence type="ECO:0000313" key="1">
    <source>
        <dbReference type="EMBL" id="MDO1447216.1"/>
    </source>
</evidence>
<protein>
    <submittedName>
        <fullName evidence="1">Uncharacterized protein</fullName>
    </submittedName>
</protein>
<proteinExistence type="predicted"/>
<reference evidence="1" key="1">
    <citation type="submission" date="2023-07" db="EMBL/GenBank/DDBJ databases">
        <title>The genome sequence of Rhodocytophaga aerolata KACC 12507.</title>
        <authorList>
            <person name="Zhang X."/>
        </authorList>
    </citation>
    <scope>NUCLEOTIDE SEQUENCE</scope>
    <source>
        <strain evidence="1">KACC 12507</strain>
    </source>
</reference>
<dbReference type="EMBL" id="JAUKPO010000006">
    <property type="protein sequence ID" value="MDO1447216.1"/>
    <property type="molecule type" value="Genomic_DNA"/>
</dbReference>
<keyword evidence="2" id="KW-1185">Reference proteome</keyword>
<dbReference type="Proteomes" id="UP001168528">
    <property type="component" value="Unassembled WGS sequence"/>
</dbReference>
<comment type="caution">
    <text evidence="1">The sequence shown here is derived from an EMBL/GenBank/DDBJ whole genome shotgun (WGS) entry which is preliminary data.</text>
</comment>